<name>A0AAU8KFS7_9ACTN</name>
<dbReference type="EMBL" id="CP136798">
    <property type="protein sequence ID" value="XCN13916.1"/>
    <property type="molecule type" value="Genomic_DNA"/>
</dbReference>
<evidence type="ECO:0000313" key="1">
    <source>
        <dbReference type="EMBL" id="XCN13916.1"/>
    </source>
</evidence>
<sequence length="52" mass="5494">MTGLHAVIEAAIDDYRCEVPPEQQTPAGLTDRITEYLASSGYPTTLDAGSPA</sequence>
<reference evidence="1" key="1">
    <citation type="submission" date="2023-10" db="EMBL/GenBank/DDBJ databases">
        <title>Complete genome sequence of Streptomyces sp. JL1001.</title>
        <authorList>
            <person name="Jiang L."/>
        </authorList>
    </citation>
    <scope>NUCLEOTIDE SEQUENCE</scope>
    <source>
        <strain evidence="1">JL1001</strain>
    </source>
</reference>
<evidence type="ECO:0008006" key="2">
    <source>
        <dbReference type="Google" id="ProtNLM"/>
    </source>
</evidence>
<dbReference type="AlphaFoldDB" id="A0AAU8KFS7"/>
<organism evidence="1">
    <name type="scientific">Streptomyces sp. JL1001</name>
    <dbReference type="NCBI Taxonomy" id="3078227"/>
    <lineage>
        <taxon>Bacteria</taxon>
        <taxon>Bacillati</taxon>
        <taxon>Actinomycetota</taxon>
        <taxon>Actinomycetes</taxon>
        <taxon>Kitasatosporales</taxon>
        <taxon>Streptomycetaceae</taxon>
        <taxon>Streptomyces</taxon>
    </lineage>
</organism>
<proteinExistence type="predicted"/>
<protein>
    <recommendedName>
        <fullName evidence="2">Peptidase M20</fullName>
    </recommendedName>
</protein>
<gene>
    <name evidence="1" type="ORF">R1Y80_09730</name>
</gene>
<dbReference type="RefSeq" id="WP_354596819.1">
    <property type="nucleotide sequence ID" value="NZ_CP136798.1"/>
</dbReference>
<accession>A0AAU8KFS7</accession>